<evidence type="ECO:0000313" key="2">
    <source>
        <dbReference type="EMBL" id="PCS00405.1"/>
    </source>
</evidence>
<keyword evidence="3" id="KW-1185">Reference proteome</keyword>
<protein>
    <recommendedName>
        <fullName evidence="1">NTP pyrophosphohydrolase MazG-like domain-containing protein</fullName>
    </recommendedName>
</protein>
<dbReference type="OrthoDB" id="350573at2"/>
<dbReference type="PANTHER" id="PTHR46523">
    <property type="entry name" value="DCTP PYROPHOSPHATASE 1"/>
    <property type="match status" value="1"/>
</dbReference>
<name>A0A2A5RMB8_9LACT</name>
<evidence type="ECO:0000259" key="1">
    <source>
        <dbReference type="Pfam" id="PF03819"/>
    </source>
</evidence>
<dbReference type="InterPro" id="IPR052555">
    <property type="entry name" value="dCTP_Pyrophosphatase"/>
</dbReference>
<evidence type="ECO:0000313" key="3">
    <source>
        <dbReference type="Proteomes" id="UP000218181"/>
    </source>
</evidence>
<sequence>MKLNEYQEKIIRFDVNGNIQDIDRLDFAFLDKVLGLAGESGEVADKVKKIIRDKSGKISPEDRMVIGKELGDVLWYLSTVARYLGLDLDTVANQNIEKLESRLRRDKISGSGDER</sequence>
<dbReference type="STRING" id="1291764.GCA_001311235_01995"/>
<dbReference type="Proteomes" id="UP000218181">
    <property type="component" value="Unassembled WGS sequence"/>
</dbReference>
<dbReference type="Pfam" id="PF03819">
    <property type="entry name" value="MazG"/>
    <property type="match status" value="1"/>
</dbReference>
<dbReference type="PIRSF" id="PIRSF006639">
    <property type="entry name" value="UCP006639_pph"/>
    <property type="match status" value="1"/>
</dbReference>
<dbReference type="PANTHER" id="PTHR46523:SF1">
    <property type="entry name" value="DCTP PYROPHOSPHATASE 1"/>
    <property type="match status" value="1"/>
</dbReference>
<dbReference type="Gene3D" id="1.10.287.1080">
    <property type="entry name" value="MazG-like"/>
    <property type="match status" value="1"/>
</dbReference>
<dbReference type="SUPFAM" id="SSF101386">
    <property type="entry name" value="all-alpha NTP pyrophosphatases"/>
    <property type="match status" value="1"/>
</dbReference>
<comment type="caution">
    <text evidence="2">The sequence shown here is derived from an EMBL/GenBank/DDBJ whole genome shotgun (WGS) entry which is preliminary data.</text>
</comment>
<dbReference type="RefSeq" id="WP_096817703.1">
    <property type="nucleotide sequence ID" value="NZ_JXJU01000004.1"/>
</dbReference>
<feature type="domain" description="NTP pyrophosphohydrolase MazG-like" evidence="1">
    <location>
        <begin position="34"/>
        <end position="102"/>
    </location>
</feature>
<dbReference type="EMBL" id="JXJU01000004">
    <property type="protein sequence ID" value="PCS00405.1"/>
    <property type="molecule type" value="Genomic_DNA"/>
</dbReference>
<accession>A0A2A5RMB8</accession>
<dbReference type="CDD" id="cd11541">
    <property type="entry name" value="NTP-PPase_u4"/>
    <property type="match status" value="1"/>
</dbReference>
<gene>
    <name evidence="2" type="ORF">RT41_GL001292</name>
</gene>
<organism evidence="2 3">
    <name type="scientific">Lactococcus fujiensis JCM 16395</name>
    <dbReference type="NCBI Taxonomy" id="1291764"/>
    <lineage>
        <taxon>Bacteria</taxon>
        <taxon>Bacillati</taxon>
        <taxon>Bacillota</taxon>
        <taxon>Bacilli</taxon>
        <taxon>Lactobacillales</taxon>
        <taxon>Streptococcaceae</taxon>
        <taxon>Lactococcus</taxon>
    </lineage>
</organism>
<dbReference type="InterPro" id="IPR004518">
    <property type="entry name" value="MazG-like_dom"/>
</dbReference>
<dbReference type="AlphaFoldDB" id="A0A2A5RMB8"/>
<reference evidence="2 3" key="1">
    <citation type="submission" date="2014-12" db="EMBL/GenBank/DDBJ databases">
        <title>Draft genome sequences of 10 type strains of Lactococcus.</title>
        <authorList>
            <person name="Sun Z."/>
            <person name="Zhong Z."/>
            <person name="Liu W."/>
            <person name="Zhang W."/>
            <person name="Zhang H."/>
        </authorList>
    </citation>
    <scope>NUCLEOTIDE SEQUENCE [LARGE SCALE GENOMIC DNA]</scope>
    <source>
        <strain evidence="2 3">JCM 16395</strain>
    </source>
</reference>
<proteinExistence type="predicted"/>
<dbReference type="InterPro" id="IPR011379">
    <property type="entry name" value="MazG-related_GP37"/>
</dbReference>